<gene>
    <name evidence="4" type="ORF">AACH06_01865</name>
</gene>
<dbReference type="RefSeq" id="WP_341423891.1">
    <property type="nucleotide sequence ID" value="NZ_JBBUTG010000001.1"/>
</dbReference>
<keyword evidence="2" id="KW-0472">Membrane</keyword>
<feature type="domain" description="MoxR-vWA-beta-propeller ternary system" evidence="3">
    <location>
        <begin position="23"/>
        <end position="192"/>
    </location>
</feature>
<reference evidence="4 5" key="1">
    <citation type="submission" date="2024-04" db="EMBL/GenBank/DDBJ databases">
        <title>Novel species of the genus Ideonella isolated from streams.</title>
        <authorList>
            <person name="Lu H."/>
        </authorList>
    </citation>
    <scope>NUCLEOTIDE SEQUENCE [LARGE SCALE GENOMIC DNA]</scope>
    <source>
        <strain evidence="4 5">DXS29W</strain>
    </source>
</reference>
<keyword evidence="2" id="KW-1133">Transmembrane helix</keyword>
<evidence type="ECO:0000256" key="2">
    <source>
        <dbReference type="SAM" id="Phobius"/>
    </source>
</evidence>
<organism evidence="4 5">
    <name type="scientific">Ideonella lacteola</name>
    <dbReference type="NCBI Taxonomy" id="2984193"/>
    <lineage>
        <taxon>Bacteria</taxon>
        <taxon>Pseudomonadati</taxon>
        <taxon>Pseudomonadota</taxon>
        <taxon>Betaproteobacteria</taxon>
        <taxon>Burkholderiales</taxon>
        <taxon>Sphaerotilaceae</taxon>
        <taxon>Ideonella</taxon>
    </lineage>
</organism>
<feature type="compositionally biased region" description="Low complexity" evidence="1">
    <location>
        <begin position="331"/>
        <end position="343"/>
    </location>
</feature>
<keyword evidence="5" id="KW-1185">Reference proteome</keyword>
<feature type="transmembrane region" description="Helical" evidence="2">
    <location>
        <begin position="259"/>
        <end position="281"/>
    </location>
</feature>
<evidence type="ECO:0000259" key="3">
    <source>
        <dbReference type="Pfam" id="PF19922"/>
    </source>
</evidence>
<dbReference type="InterPro" id="IPR045547">
    <property type="entry name" value="bpX6"/>
</dbReference>
<feature type="region of interest" description="Disordered" evidence="1">
    <location>
        <begin position="310"/>
        <end position="362"/>
    </location>
</feature>
<dbReference type="Proteomes" id="UP001371218">
    <property type="component" value="Unassembled WGS sequence"/>
</dbReference>
<evidence type="ECO:0000313" key="4">
    <source>
        <dbReference type="EMBL" id="MEK8029554.1"/>
    </source>
</evidence>
<keyword evidence="2" id="KW-0812">Transmembrane</keyword>
<sequence>MADHDFSLTESSLSATSLSATSVRHPLWQGTVPVAAIWFPAGWYPEAERARRVLQQWRAGASLTRFAEGDLLRFPEPIAMSCDELGGWPLCRQGRGLSSAPLSAAELAAAPTADFWLVEGGQARGWSLSQGNPINPSRWLAVEAYALLDTYDCSAVVAPVVELVPADARELRDVLNGKIAPPSDEQRDFLKAMSERAARAAPSAEAARRLQRPRAQEPAPPDGRNRVRDLLRLARAVFLLGLVLYIIGRGLSGVEVGHAWLVLLMALCVVLVILASVLAVARWLRRGWTWLLGWPARAVAAAARGAGGSAPAGAAAGTDARGDAGSGAGSGAASRPGKGPAGASDGGAGDLPSRRPPSPPQRWRDWLARWAVTTQLARFMGRRQAAYLRKTMELFESGRLEEALRHAIPLGGDGDSLGQAFGAPTPRQDLSLSRGRTAGPSIDPGLDATNYLRRLYRQSFERLDREGRIDEAVFVLAELLESRTEALDYLEKHQRFAQAAELSLAWDSPPAVIVRLHALAGDWRKALAVARRDRAFADAVVLLEKRWPDAAARLREEWARHLAAQGDWLQAVEVIWPIPALHTQAADWLLSAEAAGGGLGAAALVKRAVLWPDTLKHDAERLQALRDDPELHVERHAMAQSLLAMKTWPEAAARLARLINPGLLADHAAGQLTLSRSDLERMLSRAGDACFDADAPLAQLVSPQIKPLASRGELLAGQPPEAGALGIHDAALLDDGCCLVALGESGAAVVDRRGRWVARFAVPAYRIVIADSRRVALVMAPRDRLWRVTRLELTSRRAIDLGVADLGHVATEFDGVAWTVLAGTRLRVLDTQHSLQEVLWQVSDLPGTALGLTVQSDLEQVALVNGDGAVELWSYQLPRRRLLSRGDVMGPMPADECLRILNPAGGVIDLWCEADEAGQAVLRHRKNGALAASLSLVGIPLSEVRRLHARAASGWLVVGIEAGSLVHWKLIAMVTRDQHAEVSWPAASRPRCRVQAGHVMLFDDHGRFWAVDTQRPLPIGWSLRP</sequence>
<feature type="region of interest" description="Disordered" evidence="1">
    <location>
        <begin position="202"/>
        <end position="223"/>
    </location>
</feature>
<comment type="caution">
    <text evidence="4">The sequence shown here is derived from an EMBL/GenBank/DDBJ whole genome shotgun (WGS) entry which is preliminary data.</text>
</comment>
<dbReference type="EMBL" id="JBBUTG010000001">
    <property type="protein sequence ID" value="MEK8029554.1"/>
    <property type="molecule type" value="Genomic_DNA"/>
</dbReference>
<feature type="region of interest" description="Disordered" evidence="1">
    <location>
        <begin position="418"/>
        <end position="439"/>
    </location>
</feature>
<proteinExistence type="predicted"/>
<name>A0ABU9BII0_9BURK</name>
<protein>
    <submittedName>
        <fullName evidence="4">BpX6 domain-containing protein</fullName>
    </submittedName>
</protein>
<accession>A0ABU9BII0</accession>
<evidence type="ECO:0000313" key="5">
    <source>
        <dbReference type="Proteomes" id="UP001371218"/>
    </source>
</evidence>
<dbReference type="Pfam" id="PF19922">
    <property type="entry name" value="bpX6"/>
    <property type="match status" value="1"/>
</dbReference>
<feature type="transmembrane region" description="Helical" evidence="2">
    <location>
        <begin position="230"/>
        <end position="247"/>
    </location>
</feature>
<evidence type="ECO:0000256" key="1">
    <source>
        <dbReference type="SAM" id="MobiDB-lite"/>
    </source>
</evidence>